<evidence type="ECO:0000313" key="5">
    <source>
        <dbReference type="Proteomes" id="UP001438707"/>
    </source>
</evidence>
<proteinExistence type="inferred from homology"/>
<dbReference type="GO" id="GO:0005886">
    <property type="term" value="C:plasma membrane"/>
    <property type="evidence" value="ECO:0007669"/>
    <property type="project" value="TreeGrafter"/>
</dbReference>
<dbReference type="InterPro" id="IPR051276">
    <property type="entry name" value="Saccharopine_DH-like_oxidrdct"/>
</dbReference>
<reference evidence="4 5" key="1">
    <citation type="journal article" date="2024" name="Nat. Commun.">
        <title>Phylogenomics reveals the evolutionary origins of lichenization in chlorophyte algae.</title>
        <authorList>
            <person name="Puginier C."/>
            <person name="Libourel C."/>
            <person name="Otte J."/>
            <person name="Skaloud P."/>
            <person name="Haon M."/>
            <person name="Grisel S."/>
            <person name="Petersen M."/>
            <person name="Berrin J.G."/>
            <person name="Delaux P.M."/>
            <person name="Dal Grande F."/>
            <person name="Keller J."/>
        </authorList>
    </citation>
    <scope>NUCLEOTIDE SEQUENCE [LARGE SCALE GENOMIC DNA]</scope>
    <source>
        <strain evidence="4 5">SAG 2145</strain>
    </source>
</reference>
<organism evidence="4 5">
    <name type="scientific">Apatococcus lobatus</name>
    <dbReference type="NCBI Taxonomy" id="904363"/>
    <lineage>
        <taxon>Eukaryota</taxon>
        <taxon>Viridiplantae</taxon>
        <taxon>Chlorophyta</taxon>
        <taxon>core chlorophytes</taxon>
        <taxon>Trebouxiophyceae</taxon>
        <taxon>Chlorellales</taxon>
        <taxon>Chlorellaceae</taxon>
        <taxon>Apatococcus</taxon>
    </lineage>
</organism>
<dbReference type="InterPro" id="IPR005097">
    <property type="entry name" value="Sacchrp_dh_NADP-bd"/>
</dbReference>
<dbReference type="EMBL" id="JALJOS010000012">
    <property type="protein sequence ID" value="KAK9832365.1"/>
    <property type="molecule type" value="Genomic_DNA"/>
</dbReference>
<dbReference type="GO" id="GO:0005811">
    <property type="term" value="C:lipid droplet"/>
    <property type="evidence" value="ECO:0007669"/>
    <property type="project" value="TreeGrafter"/>
</dbReference>
<dbReference type="PANTHER" id="PTHR12286">
    <property type="entry name" value="SACCHAROPINE DEHYDROGENASE-LIKE OXIDOREDUCTASE"/>
    <property type="match status" value="1"/>
</dbReference>
<name>A0AAW1RE57_9CHLO</name>
<feature type="domain" description="Saccharopine dehydrogenase NADP binding" evidence="3">
    <location>
        <begin position="13"/>
        <end position="142"/>
    </location>
</feature>
<evidence type="ECO:0000313" key="4">
    <source>
        <dbReference type="EMBL" id="KAK9832365.1"/>
    </source>
</evidence>
<protein>
    <recommendedName>
        <fullName evidence="3">Saccharopine dehydrogenase NADP binding domain-containing protein</fullName>
    </recommendedName>
</protein>
<comment type="similarity">
    <text evidence="1">Belongs to the saccharopine dehydrogenase family.</text>
</comment>
<dbReference type="AlphaFoldDB" id="A0AAW1RE57"/>
<dbReference type="PANTHER" id="PTHR12286:SF5">
    <property type="entry name" value="SACCHAROPINE DEHYDROGENASE-LIKE OXIDOREDUCTASE"/>
    <property type="match status" value="1"/>
</dbReference>
<feature type="transmembrane region" description="Helical" evidence="2">
    <location>
        <begin position="282"/>
        <end position="303"/>
    </location>
</feature>
<dbReference type="InterPro" id="IPR036291">
    <property type="entry name" value="NAD(P)-bd_dom_sf"/>
</dbReference>
<accession>A0AAW1RE57</accession>
<evidence type="ECO:0000256" key="2">
    <source>
        <dbReference type="SAM" id="Phobius"/>
    </source>
</evidence>
<comment type="caution">
    <text evidence="4">The sequence shown here is derived from an EMBL/GenBank/DDBJ whole genome shotgun (WGS) entry which is preliminary data.</text>
</comment>
<dbReference type="Pfam" id="PF03435">
    <property type="entry name" value="Sacchrp_dh_NADP"/>
    <property type="match status" value="1"/>
</dbReference>
<dbReference type="SUPFAM" id="SSF51735">
    <property type="entry name" value="NAD(P)-binding Rossmann-fold domains"/>
    <property type="match status" value="1"/>
</dbReference>
<evidence type="ECO:0000259" key="3">
    <source>
        <dbReference type="Pfam" id="PF03435"/>
    </source>
</evidence>
<keyword evidence="2" id="KW-1133">Transmembrane helix</keyword>
<dbReference type="Gene3D" id="3.40.50.720">
    <property type="entry name" value="NAD(P)-binding Rossmann-like Domain"/>
    <property type="match status" value="1"/>
</dbReference>
<keyword evidence="2" id="KW-0812">Transmembrane</keyword>
<dbReference type="GO" id="GO:0009247">
    <property type="term" value="P:glycolipid biosynthetic process"/>
    <property type="evidence" value="ECO:0007669"/>
    <property type="project" value="TreeGrafter"/>
</dbReference>
<gene>
    <name evidence="4" type="ORF">WJX74_007679</name>
</gene>
<dbReference type="Proteomes" id="UP001438707">
    <property type="component" value="Unassembled WGS sequence"/>
</dbReference>
<sequence>MATPMTQRPHDLVVWGATGVVGKLICEHLARSYTGKLRWAMAGRSQERLAAVRQEMSKTNPACKDVPILCGDVGDQASVDAVVKVSRVVLSTTGPYALMGTPVVDACVRMRTHYCDLTGELPWVRKMHRRYHEEATRSQVKIVNSCGFDSVPSDIGTLLIADYMIKHLGKPLASVELLNGQAYGFVSKGTLSSIYGAVINVPKEEKAANNDPYCLNPPNSKRGPDKPDGFWISYSKAAQAWTAPFIMGPYNTRVVRRTNALLGNFYGDGFRYSERQRVPGPIVGALVSSLFIIFGLLALFPPLKPVWKNLLPRLGGKPTEDTMKNGFWKMQLIGQSAPDSSGKATTVVAQLSDKRDAGYNSTARMILETGLCLLEDDKLKQAGLATGGCLTPASSCGLMLADRLNHADFTFKISTVDGKPI</sequence>
<evidence type="ECO:0000256" key="1">
    <source>
        <dbReference type="ARBA" id="ARBA00038048"/>
    </source>
</evidence>
<dbReference type="GO" id="GO:0005739">
    <property type="term" value="C:mitochondrion"/>
    <property type="evidence" value="ECO:0007669"/>
    <property type="project" value="TreeGrafter"/>
</dbReference>
<keyword evidence="5" id="KW-1185">Reference proteome</keyword>
<keyword evidence="2" id="KW-0472">Membrane</keyword>